<dbReference type="SUPFAM" id="SSF56219">
    <property type="entry name" value="DNase I-like"/>
    <property type="match status" value="1"/>
</dbReference>
<proteinExistence type="predicted"/>
<evidence type="ECO:0008006" key="4">
    <source>
        <dbReference type="Google" id="ProtNLM"/>
    </source>
</evidence>
<comment type="caution">
    <text evidence="2">The sequence shown here is derived from an EMBL/GenBank/DDBJ whole genome shotgun (WGS) entry which is preliminary data.</text>
</comment>
<organism evidence="2 3">
    <name type="scientific">Cucumis melo var. makuwa</name>
    <name type="common">Oriental melon</name>
    <dbReference type="NCBI Taxonomy" id="1194695"/>
    <lineage>
        <taxon>Eukaryota</taxon>
        <taxon>Viridiplantae</taxon>
        <taxon>Streptophyta</taxon>
        <taxon>Embryophyta</taxon>
        <taxon>Tracheophyta</taxon>
        <taxon>Spermatophyta</taxon>
        <taxon>Magnoliopsida</taxon>
        <taxon>eudicotyledons</taxon>
        <taxon>Gunneridae</taxon>
        <taxon>Pentapetalae</taxon>
        <taxon>rosids</taxon>
        <taxon>fabids</taxon>
        <taxon>Cucurbitales</taxon>
        <taxon>Cucurbitaceae</taxon>
        <taxon>Benincaseae</taxon>
        <taxon>Cucumis</taxon>
    </lineage>
</organism>
<protein>
    <recommendedName>
        <fullName evidence="4">Reverse transcriptase</fullName>
    </recommendedName>
</protein>
<dbReference type="InterPro" id="IPR036691">
    <property type="entry name" value="Endo/exonu/phosph_ase_sf"/>
</dbReference>
<evidence type="ECO:0000313" key="2">
    <source>
        <dbReference type="EMBL" id="TYJ97056.1"/>
    </source>
</evidence>
<dbReference type="EMBL" id="SSTD01019069">
    <property type="protein sequence ID" value="TYJ97056.1"/>
    <property type="molecule type" value="Genomic_DNA"/>
</dbReference>
<dbReference type="AlphaFoldDB" id="A0A5D3BDI9"/>
<evidence type="ECO:0000256" key="1">
    <source>
        <dbReference type="SAM" id="MobiDB-lite"/>
    </source>
</evidence>
<feature type="compositionally biased region" description="Basic and acidic residues" evidence="1">
    <location>
        <begin position="36"/>
        <end position="51"/>
    </location>
</feature>
<gene>
    <name evidence="2" type="ORF">E5676_scaffold506G001240</name>
</gene>
<reference evidence="2 3" key="1">
    <citation type="submission" date="2019-08" db="EMBL/GenBank/DDBJ databases">
        <title>Draft genome sequences of two oriental melons (Cucumis melo L. var makuwa).</title>
        <authorList>
            <person name="Kwon S.-Y."/>
        </authorList>
    </citation>
    <scope>NUCLEOTIDE SEQUENCE [LARGE SCALE GENOMIC DNA]</scope>
    <source>
        <strain evidence="3">cv. Chang Bougi</strain>
        <tissue evidence="2">Leaf</tissue>
    </source>
</reference>
<feature type="region of interest" description="Disordered" evidence="1">
    <location>
        <begin position="1"/>
        <end position="51"/>
    </location>
</feature>
<evidence type="ECO:0000313" key="3">
    <source>
        <dbReference type="Proteomes" id="UP000321947"/>
    </source>
</evidence>
<name>A0A5D3BDI9_CUCMM</name>
<dbReference type="Proteomes" id="UP000321947">
    <property type="component" value="Unassembled WGS sequence"/>
</dbReference>
<accession>A0A5D3BDI9</accession>
<sequence length="305" mass="34737">MQQAFLRGTPCQTPIIPSKNRKDSAVDSPISVSSEEVDHGEKTDENEKLLQKEPFETDLNALFQLDENLKELSVVEKNLACNTTVQSSGIPNHLKSIVVGGVQHANKRLAFRRFLKKHNPEVVLIQESKNEEFDISFIKSLWSFEDMGWYFVESQGTSGGILTLWDMSNLMVVETLKILARLQMRGDFNITRWAHERFPCGRTTKCVRKFNNVIHRAKLFEVSLSNGRFTWSREDFVSVGCSTKNATVIECTLKNSHSVGWAGFVFSIKLRKVKVAVKEWFAVFQENQSRKEDDLISHSMRGCTG</sequence>